<dbReference type="Proteomes" id="UP000190648">
    <property type="component" value="Unassembled WGS sequence"/>
</dbReference>
<dbReference type="InterPro" id="IPR050439">
    <property type="entry name" value="ADAMTS_ADAMTS-like"/>
</dbReference>
<evidence type="ECO:0000259" key="8">
    <source>
        <dbReference type="PROSITE" id="PS50900"/>
    </source>
</evidence>
<keyword evidence="3" id="KW-0272">Extracellular matrix</keyword>
<keyword evidence="4 7" id="KW-0732">Signal</keyword>
<feature type="compositionally biased region" description="Polar residues" evidence="6">
    <location>
        <begin position="145"/>
        <end position="156"/>
    </location>
</feature>
<gene>
    <name evidence="9" type="primary">THSD4</name>
    <name evidence="9" type="ORF">AV530_019392</name>
</gene>
<dbReference type="InterPro" id="IPR045371">
    <property type="entry name" value="ADAMTS_CR_3"/>
</dbReference>
<organism evidence="9 10">
    <name type="scientific">Patagioenas fasciata monilis</name>
    <dbReference type="NCBI Taxonomy" id="372326"/>
    <lineage>
        <taxon>Eukaryota</taxon>
        <taxon>Metazoa</taxon>
        <taxon>Chordata</taxon>
        <taxon>Craniata</taxon>
        <taxon>Vertebrata</taxon>
        <taxon>Euteleostomi</taxon>
        <taxon>Archelosauria</taxon>
        <taxon>Archosauria</taxon>
        <taxon>Dinosauria</taxon>
        <taxon>Saurischia</taxon>
        <taxon>Theropoda</taxon>
        <taxon>Coelurosauria</taxon>
        <taxon>Aves</taxon>
        <taxon>Neognathae</taxon>
        <taxon>Neoaves</taxon>
        <taxon>Columbimorphae</taxon>
        <taxon>Columbiformes</taxon>
        <taxon>Columbidae</taxon>
        <taxon>Patagioenas</taxon>
    </lineage>
</organism>
<evidence type="ECO:0000256" key="7">
    <source>
        <dbReference type="SAM" id="SignalP"/>
    </source>
</evidence>
<dbReference type="GO" id="GO:0004222">
    <property type="term" value="F:metalloendopeptidase activity"/>
    <property type="evidence" value="ECO:0007669"/>
    <property type="project" value="TreeGrafter"/>
</dbReference>
<dbReference type="OrthoDB" id="10062690at2759"/>
<evidence type="ECO:0000256" key="4">
    <source>
        <dbReference type="ARBA" id="ARBA00022729"/>
    </source>
</evidence>
<dbReference type="Pfam" id="PF08686">
    <property type="entry name" value="PLAC"/>
    <property type="match status" value="1"/>
</dbReference>
<dbReference type="STRING" id="372326.A0A1V4JDB0"/>
<name>A0A1V4JDB0_PATFA</name>
<dbReference type="AlphaFoldDB" id="A0A1V4JDB0"/>
<reference evidence="9 10" key="1">
    <citation type="submission" date="2016-02" db="EMBL/GenBank/DDBJ databases">
        <title>Band-tailed pigeon sequencing and assembly.</title>
        <authorList>
            <person name="Soares A.E."/>
            <person name="Novak B.J."/>
            <person name="Rice E.S."/>
            <person name="O'Connell B."/>
            <person name="Chang D."/>
            <person name="Weber S."/>
            <person name="Shapiro B."/>
        </authorList>
    </citation>
    <scope>NUCLEOTIDE SEQUENCE [LARGE SCALE GENOMIC DNA]</scope>
    <source>
        <strain evidence="9">BTP2013</strain>
        <tissue evidence="9">Blood</tissue>
    </source>
</reference>
<dbReference type="EMBL" id="LSYS01007908">
    <property type="protein sequence ID" value="OPJ70188.1"/>
    <property type="molecule type" value="Genomic_DNA"/>
</dbReference>
<comment type="caution">
    <text evidence="9">The sequence shown here is derived from an EMBL/GenBank/DDBJ whole genome shotgun (WGS) entry which is preliminary data.</text>
</comment>
<dbReference type="InterPro" id="IPR010909">
    <property type="entry name" value="PLAC"/>
</dbReference>
<evidence type="ECO:0000256" key="1">
    <source>
        <dbReference type="ARBA" id="ARBA00004498"/>
    </source>
</evidence>
<feature type="region of interest" description="Disordered" evidence="6">
    <location>
        <begin position="145"/>
        <end position="231"/>
    </location>
</feature>
<dbReference type="GO" id="GO:0031012">
    <property type="term" value="C:extracellular matrix"/>
    <property type="evidence" value="ECO:0007669"/>
    <property type="project" value="TreeGrafter"/>
</dbReference>
<feature type="compositionally biased region" description="Low complexity" evidence="6">
    <location>
        <begin position="185"/>
        <end position="199"/>
    </location>
</feature>
<feature type="signal peptide" evidence="7">
    <location>
        <begin position="1"/>
        <end position="19"/>
    </location>
</feature>
<feature type="domain" description="PLAC" evidence="8">
    <location>
        <begin position="978"/>
        <end position="1015"/>
    </location>
</feature>
<sequence>MVDSLIVTLRLLGSLSVLGFQFVIPQPSIEHRKVPQRIEEQSDAPEDSSAGIPGVWGSWGPWSACSRSCSGGVMEQTRPCLPAYYRDRGYRRPGRQYPASERAHQNSRHREDSLTAYPGHVISAIRTSVPLHRNEEQLWAGLRASASSGGHNNSHLSRGALRGSRHSQSQRQNAKPEKRSRNRNPIGPGKYGYGKVPYILPLQTDTGQEPQKLRRQRQSSRNHVFHQSPSLLNTYSQAASPTFPHGNLYQEEAGPQAGHQILGPSVYQSPSFPVSQSLFQSSDSNHHGSASPQAVQGQPQPQQTAAIVCIGTYKQYKLCNTNMCPESSRNIREVQCASYNNKPFMGRFYEWEPFAEVKGSQKCELNCRAIGYRFYVRQAEKVIDGTPCDQNGTSICVAGQCKSIGCDDYLGSDKVIDKCGICGGDNTACKVVSGVFKHTLTNLGYHKIVEIPEGATKINITEMSKSNNYLALRSRSGRSIINGNWAIDRPGRYEGGGTMFTYKRPNEISSTAGESFLADGPTNEVLDVYMIHQQPNPGIHYEYIIPGDNVISPQLLAHRRPGEPLNGQLGMPESTNHEDEDLRREADTLTAQSPGTFPVIQPGRFPAHPPEHQVPAVQPPRQNREHNWKQVGKTECTTTCGKGSQYPIFHCVNRKTHEEVSESYCDSSTKPIPEEEACNLFPCPAFWDIGEWSECSKTCGLGMQHRQILCRQMYANRTLTVQQYRCHHLEKPETTSTCQLKICSEWQIRTEWTSCSVPCGVGQRTRDVKCVSNLGDIVDDEECNMKLRPNDIENCDMGPCAKSWFLTEWSDRCSAECGAGVRTRSVVCMTNHVSSLPLEGCGNNRPSETTPCDNGPCAGKVEWFAGGWTQCSSECGSGTQQREVICVQKTEGSFDVLNPYECSYLEKPPSQQSCYLKPCGSKWFHTEWSTCSKSCEGGFRVREVRCLSDDMIASTQCDPQLKPEEKEPCNTQDCIPEIDENCKDKYYNCNVVVQARLCVYTYYKTACCASCTRVANRQPGFLGRHDGLLLQLCRSLGTDGPPDFRVKWEGTCCRKKMLLEQMLLLWSMSKVRMNTIQEVIMEAASYLKRQRQLWLQGGLKKRGDTPPCRTSNCLQV</sequence>
<dbReference type="FunFam" id="2.20.100.10:FF:000005">
    <property type="entry name" value="ADAM metallopeptidase with thrombospondin type 1 motif 9"/>
    <property type="match status" value="2"/>
</dbReference>
<dbReference type="SMART" id="SM00209">
    <property type="entry name" value="TSP1"/>
    <property type="match status" value="7"/>
</dbReference>
<feature type="region of interest" description="Disordered" evidence="6">
    <location>
        <begin position="277"/>
        <end position="299"/>
    </location>
</feature>
<feature type="region of interest" description="Disordered" evidence="6">
    <location>
        <begin position="560"/>
        <end position="629"/>
    </location>
</feature>
<protein>
    <submittedName>
        <fullName evidence="9">Thrombospondin type-1 domain-containing protein 4 isoform C</fullName>
    </submittedName>
</protein>
<dbReference type="Pfam" id="PF19236">
    <property type="entry name" value="ADAMTS_CR_3"/>
    <property type="match status" value="1"/>
</dbReference>
<dbReference type="Pfam" id="PF00090">
    <property type="entry name" value="TSP_1"/>
    <property type="match status" value="1"/>
</dbReference>
<evidence type="ECO:0000256" key="3">
    <source>
        <dbReference type="ARBA" id="ARBA00022530"/>
    </source>
</evidence>
<evidence type="ECO:0000313" key="9">
    <source>
        <dbReference type="EMBL" id="OPJ70188.1"/>
    </source>
</evidence>
<feature type="region of interest" description="Disordered" evidence="6">
    <location>
        <begin position="34"/>
        <end position="55"/>
    </location>
</feature>
<dbReference type="PROSITE" id="PS50092">
    <property type="entry name" value="TSP1"/>
    <property type="match status" value="6"/>
</dbReference>
<feature type="region of interest" description="Disordered" evidence="6">
    <location>
        <begin position="91"/>
        <end position="115"/>
    </location>
</feature>
<evidence type="ECO:0000313" key="10">
    <source>
        <dbReference type="Proteomes" id="UP000190648"/>
    </source>
</evidence>
<dbReference type="FunFam" id="2.60.120.830:FF:000001">
    <property type="entry name" value="A disintegrin and metalloproteinase with thrombospondin motifs 1"/>
    <property type="match status" value="1"/>
</dbReference>
<keyword evidence="10" id="KW-1185">Reference proteome</keyword>
<dbReference type="GO" id="GO:0030198">
    <property type="term" value="P:extracellular matrix organization"/>
    <property type="evidence" value="ECO:0007669"/>
    <property type="project" value="TreeGrafter"/>
</dbReference>
<accession>A0A1V4JDB0</accession>
<dbReference type="Pfam" id="PF05986">
    <property type="entry name" value="ADAMTS_spacer1"/>
    <property type="match status" value="1"/>
</dbReference>
<feature type="chain" id="PRO_5010721443" evidence="7">
    <location>
        <begin position="20"/>
        <end position="1116"/>
    </location>
</feature>
<proteinExistence type="predicted"/>
<feature type="compositionally biased region" description="Polar residues" evidence="6">
    <location>
        <begin position="277"/>
        <end position="291"/>
    </location>
</feature>
<keyword evidence="2" id="KW-0964">Secreted</keyword>
<dbReference type="PANTHER" id="PTHR13723:SF16">
    <property type="entry name" value="THROMBOSPONDIN TYPE-1 DOMAIN-CONTAINING PROTEIN 4"/>
    <property type="match status" value="1"/>
</dbReference>
<evidence type="ECO:0000256" key="6">
    <source>
        <dbReference type="SAM" id="MobiDB-lite"/>
    </source>
</evidence>
<feature type="compositionally biased region" description="Basic residues" evidence="6">
    <location>
        <begin position="213"/>
        <end position="224"/>
    </location>
</feature>
<dbReference type="InterPro" id="IPR036383">
    <property type="entry name" value="TSP1_rpt_sf"/>
</dbReference>
<keyword evidence="5" id="KW-0677">Repeat</keyword>
<dbReference type="PANTHER" id="PTHR13723">
    <property type="entry name" value="ADAMTS A DISINTEGRIN AND METALLOPROTEASE WITH THROMBOSPONDIN MOTIFS PROTEASE"/>
    <property type="match status" value="1"/>
</dbReference>
<dbReference type="Pfam" id="PF19030">
    <property type="entry name" value="TSP1_ADAMTS"/>
    <property type="match status" value="6"/>
</dbReference>
<dbReference type="FunFam" id="2.20.100.10:FF:000023">
    <property type="entry name" value="Thrombospondin type-1 domain-containing protein 4"/>
    <property type="match status" value="1"/>
</dbReference>
<feature type="compositionally biased region" description="Basic and acidic residues" evidence="6">
    <location>
        <begin position="575"/>
        <end position="587"/>
    </location>
</feature>
<comment type="subcellular location">
    <subcellularLocation>
        <location evidence="1">Secreted</location>
        <location evidence="1">Extracellular space</location>
        <location evidence="1">Extracellular matrix</location>
    </subcellularLocation>
</comment>
<dbReference type="Gene3D" id="2.20.100.10">
    <property type="entry name" value="Thrombospondin type-1 (TSP1) repeat"/>
    <property type="match status" value="7"/>
</dbReference>
<evidence type="ECO:0000256" key="2">
    <source>
        <dbReference type="ARBA" id="ARBA00022525"/>
    </source>
</evidence>
<dbReference type="SUPFAM" id="SSF82895">
    <property type="entry name" value="TSP-1 type 1 repeat"/>
    <property type="match status" value="7"/>
</dbReference>
<dbReference type="FunFam" id="2.20.100.10:FF:000039">
    <property type="entry name" value="thrombospondin type-1 domain-containing protein 4"/>
    <property type="match status" value="1"/>
</dbReference>
<dbReference type="InterPro" id="IPR010294">
    <property type="entry name" value="ADAMTS_spacer1"/>
</dbReference>
<dbReference type="InterPro" id="IPR000884">
    <property type="entry name" value="TSP1_rpt"/>
</dbReference>
<dbReference type="PROSITE" id="PS50900">
    <property type="entry name" value="PLAC"/>
    <property type="match status" value="1"/>
</dbReference>
<dbReference type="GO" id="GO:0006508">
    <property type="term" value="P:proteolysis"/>
    <property type="evidence" value="ECO:0007669"/>
    <property type="project" value="TreeGrafter"/>
</dbReference>
<feature type="compositionally biased region" description="Basic and acidic residues" evidence="6">
    <location>
        <begin position="101"/>
        <end position="113"/>
    </location>
</feature>
<evidence type="ECO:0000256" key="5">
    <source>
        <dbReference type="ARBA" id="ARBA00022737"/>
    </source>
</evidence>
<dbReference type="Gene3D" id="2.60.120.830">
    <property type="match status" value="1"/>
</dbReference>